<reference evidence="1 2" key="1">
    <citation type="submission" date="2019-08" db="EMBL/GenBank/DDBJ databases">
        <title>A chromosome-level genome assembly, high-density linkage maps, and genome scans reveal the genomic architecture of hybrid incompatibilities underlying speciation via character displacement in darters (Percidae: Etheostominae).</title>
        <authorList>
            <person name="Moran R.L."/>
            <person name="Catchen J.M."/>
            <person name="Fuller R.C."/>
        </authorList>
    </citation>
    <scope>NUCLEOTIDE SEQUENCE [LARGE SCALE GENOMIC DNA]</scope>
    <source>
        <strain evidence="1">EspeVRDwgs_2016</strain>
        <tissue evidence="1">Muscle</tissue>
    </source>
</reference>
<proteinExistence type="predicted"/>
<sequence length="65" mass="7335">WLHAKKTVLSSLLCTKRASQARYCARRFHLNLPFNNHQNFKVRGSVVVKKASGHPKKSSSARTVS</sequence>
<name>A0A5J5CTW4_9PERO</name>
<protein>
    <recommendedName>
        <fullName evidence="3">60S ribosomal protein L28</fullName>
    </recommendedName>
</protein>
<feature type="non-terminal residue" evidence="1">
    <location>
        <position position="1"/>
    </location>
</feature>
<dbReference type="EMBL" id="VOFY01000014">
    <property type="protein sequence ID" value="KAA8585898.1"/>
    <property type="molecule type" value="Genomic_DNA"/>
</dbReference>
<gene>
    <name evidence="1" type="ORF">FQN60_007467</name>
</gene>
<evidence type="ECO:0000313" key="2">
    <source>
        <dbReference type="Proteomes" id="UP000327493"/>
    </source>
</evidence>
<keyword evidence="2" id="KW-1185">Reference proteome</keyword>
<dbReference type="AlphaFoldDB" id="A0A5J5CTW4"/>
<comment type="caution">
    <text evidence="1">The sequence shown here is derived from an EMBL/GenBank/DDBJ whole genome shotgun (WGS) entry which is preliminary data.</text>
</comment>
<accession>A0A5J5CTW4</accession>
<organism evidence="1 2">
    <name type="scientific">Etheostoma spectabile</name>
    <name type="common">orangethroat darter</name>
    <dbReference type="NCBI Taxonomy" id="54343"/>
    <lineage>
        <taxon>Eukaryota</taxon>
        <taxon>Metazoa</taxon>
        <taxon>Chordata</taxon>
        <taxon>Craniata</taxon>
        <taxon>Vertebrata</taxon>
        <taxon>Euteleostomi</taxon>
        <taxon>Actinopterygii</taxon>
        <taxon>Neopterygii</taxon>
        <taxon>Teleostei</taxon>
        <taxon>Neoteleostei</taxon>
        <taxon>Acanthomorphata</taxon>
        <taxon>Eupercaria</taxon>
        <taxon>Perciformes</taxon>
        <taxon>Percoidei</taxon>
        <taxon>Percidae</taxon>
        <taxon>Etheostomatinae</taxon>
        <taxon>Etheostoma</taxon>
    </lineage>
</organism>
<evidence type="ECO:0000313" key="1">
    <source>
        <dbReference type="EMBL" id="KAA8585898.1"/>
    </source>
</evidence>
<evidence type="ECO:0008006" key="3">
    <source>
        <dbReference type="Google" id="ProtNLM"/>
    </source>
</evidence>
<dbReference type="Proteomes" id="UP000327493">
    <property type="component" value="Chromosome 14"/>
</dbReference>